<feature type="chain" id="PRO_5030886637" description="Peptidase inhibitor family I36" evidence="1">
    <location>
        <begin position="35"/>
        <end position="123"/>
    </location>
</feature>
<dbReference type="EMBL" id="JACHDR010000001">
    <property type="protein sequence ID" value="MBB5511336.1"/>
    <property type="molecule type" value="Genomic_DNA"/>
</dbReference>
<sequence>MGAKKKISVYALSAISSVALVSSLSVSGAPRAEAALSQCGTNRACAWWDQNYSGTFGYWTSSQSYLSGWNDVISSTMNHRSGDIGWWTDAGYSGLSMIYGPGVGGYYVWPHIAENSISSVYFY</sequence>
<feature type="signal peptide" evidence="1">
    <location>
        <begin position="1"/>
        <end position="34"/>
    </location>
</feature>
<dbReference type="AlphaFoldDB" id="A0A7W8TTR6"/>
<evidence type="ECO:0008006" key="4">
    <source>
        <dbReference type="Google" id="ProtNLM"/>
    </source>
</evidence>
<gene>
    <name evidence="2" type="ORF">HD598_000023</name>
</gene>
<name>A0A7W8TTR6_9MICC</name>
<organism evidence="2 3">
    <name type="scientific">Neomicrococcus aestuarii</name>
    <dbReference type="NCBI Taxonomy" id="556325"/>
    <lineage>
        <taxon>Bacteria</taxon>
        <taxon>Bacillati</taxon>
        <taxon>Actinomycetota</taxon>
        <taxon>Actinomycetes</taxon>
        <taxon>Micrococcales</taxon>
        <taxon>Micrococcaceae</taxon>
        <taxon>Neomicrococcus</taxon>
    </lineage>
</organism>
<reference evidence="2 3" key="1">
    <citation type="submission" date="2020-08" db="EMBL/GenBank/DDBJ databases">
        <title>Sequencing the genomes of 1000 actinobacteria strains.</title>
        <authorList>
            <person name="Klenk H.-P."/>
        </authorList>
    </citation>
    <scope>NUCLEOTIDE SEQUENCE [LARGE SCALE GENOMIC DNA]</scope>
    <source>
        <strain evidence="2 3">DSM 105783</strain>
    </source>
</reference>
<proteinExistence type="predicted"/>
<comment type="caution">
    <text evidence="2">The sequence shown here is derived from an EMBL/GenBank/DDBJ whole genome shotgun (WGS) entry which is preliminary data.</text>
</comment>
<evidence type="ECO:0000256" key="1">
    <source>
        <dbReference type="SAM" id="SignalP"/>
    </source>
</evidence>
<protein>
    <recommendedName>
        <fullName evidence="4">Peptidase inhibitor family I36</fullName>
    </recommendedName>
</protein>
<evidence type="ECO:0000313" key="2">
    <source>
        <dbReference type="EMBL" id="MBB5511336.1"/>
    </source>
</evidence>
<keyword evidence="1" id="KW-0732">Signal</keyword>
<dbReference type="RefSeq" id="WP_183662755.1">
    <property type="nucleotide sequence ID" value="NZ_BAAARH010000020.1"/>
</dbReference>
<dbReference type="Pfam" id="PF03995">
    <property type="entry name" value="Inhibitor_I36"/>
    <property type="match status" value="1"/>
</dbReference>
<accession>A0A7W8TTR6</accession>
<dbReference type="Proteomes" id="UP000580797">
    <property type="component" value="Unassembled WGS sequence"/>
</dbReference>
<dbReference type="Gene3D" id="2.60.20.10">
    <property type="entry name" value="Crystallins"/>
    <property type="match status" value="1"/>
</dbReference>
<evidence type="ECO:0000313" key="3">
    <source>
        <dbReference type="Proteomes" id="UP000580797"/>
    </source>
</evidence>